<evidence type="ECO:0000259" key="2">
    <source>
        <dbReference type="PROSITE" id="PS50056"/>
    </source>
</evidence>
<protein>
    <submittedName>
        <fullName evidence="3">Protein tyrosine/serine phosphatase</fullName>
    </submittedName>
</protein>
<evidence type="ECO:0000313" key="6">
    <source>
        <dbReference type="Proteomes" id="UP000236729"/>
    </source>
</evidence>
<dbReference type="SMR" id="A0A1H6DR45"/>
<accession>A0A1I1XQ29</accession>
<dbReference type="SUPFAM" id="SSF52799">
    <property type="entry name" value="(Phosphotyrosine protein) phosphatases II"/>
    <property type="match status" value="1"/>
</dbReference>
<reference evidence="3" key="2">
    <citation type="submission" date="2016-10" db="EMBL/GenBank/DDBJ databases">
        <authorList>
            <person name="de Groot N.N."/>
        </authorList>
    </citation>
    <scope>NUCLEOTIDE SEQUENCE [LARGE SCALE GENOMIC DNA]</scope>
    <source>
        <strain evidence="3">ATCC 20501</strain>
    </source>
</reference>
<evidence type="ECO:0000256" key="1">
    <source>
        <dbReference type="ARBA" id="ARBA00009580"/>
    </source>
</evidence>
<dbReference type="InterPro" id="IPR000387">
    <property type="entry name" value="Tyr_Pase_dom"/>
</dbReference>
<dbReference type="Pfam" id="PF13350">
    <property type="entry name" value="Y_phosphatase3"/>
    <property type="match status" value="1"/>
</dbReference>
<dbReference type="GO" id="GO:0004721">
    <property type="term" value="F:phosphoprotein phosphatase activity"/>
    <property type="evidence" value="ECO:0007669"/>
    <property type="project" value="InterPro"/>
</dbReference>
<name>A0A1H6DR45_9PSEU</name>
<dbReference type="EMBL" id="FNVB01000007">
    <property type="protein sequence ID" value="SEG87163.1"/>
    <property type="molecule type" value="Genomic_DNA"/>
</dbReference>
<evidence type="ECO:0000313" key="3">
    <source>
        <dbReference type="EMBL" id="SEG87163.1"/>
    </source>
</evidence>
<accession>A0A1H6DR45</accession>
<dbReference type="InterPro" id="IPR016130">
    <property type="entry name" value="Tyr_Pase_AS"/>
</dbReference>
<dbReference type="EMBL" id="FOME01000008">
    <property type="protein sequence ID" value="SFE07660.1"/>
    <property type="molecule type" value="Genomic_DNA"/>
</dbReference>
<organism evidence="3 6">
    <name type="scientific">Saccharopolyspora kobensis</name>
    <dbReference type="NCBI Taxonomy" id="146035"/>
    <lineage>
        <taxon>Bacteria</taxon>
        <taxon>Bacillati</taxon>
        <taxon>Actinomycetota</taxon>
        <taxon>Actinomycetes</taxon>
        <taxon>Pseudonocardiales</taxon>
        <taxon>Pseudonocardiaceae</taxon>
        <taxon>Saccharopolyspora</taxon>
    </lineage>
</organism>
<dbReference type="AlphaFoldDB" id="A0A1H6DR45"/>
<dbReference type="Proteomes" id="UP000199690">
    <property type="component" value="Unassembled WGS sequence"/>
</dbReference>
<proteinExistence type="inferred from homology"/>
<dbReference type="PROSITE" id="PS00383">
    <property type="entry name" value="TYR_PHOSPHATASE_1"/>
    <property type="match status" value="1"/>
</dbReference>
<reference evidence="5 6" key="1">
    <citation type="submission" date="2016-10" db="EMBL/GenBank/DDBJ databases">
        <authorList>
            <person name="Varghese N."/>
            <person name="Submissions S."/>
        </authorList>
    </citation>
    <scope>NUCLEOTIDE SEQUENCE [LARGE SCALE GENOMIC DNA]</scope>
    <source>
        <strain evidence="6">ATCC 20501</strain>
        <strain evidence="4 5">CGMCC 4.3529</strain>
    </source>
</reference>
<feature type="domain" description="Tyrosine specific protein phosphatases" evidence="2">
    <location>
        <begin position="114"/>
        <end position="178"/>
    </location>
</feature>
<dbReference type="InterPro" id="IPR026893">
    <property type="entry name" value="Tyr/Ser_Pase_IphP-type"/>
</dbReference>
<dbReference type="RefSeq" id="WP_093355154.1">
    <property type="nucleotide sequence ID" value="NZ_FNVB01000007.1"/>
</dbReference>
<comment type="similarity">
    <text evidence="1">Belongs to the protein-tyrosine phosphatase family.</text>
</comment>
<dbReference type="Gene3D" id="3.90.190.10">
    <property type="entry name" value="Protein tyrosine phosphatase superfamily"/>
    <property type="match status" value="1"/>
</dbReference>
<dbReference type="PANTHER" id="PTHR31126:SF1">
    <property type="entry name" value="TYROSINE SPECIFIC PROTEIN PHOSPHATASES DOMAIN-CONTAINING PROTEIN"/>
    <property type="match status" value="1"/>
</dbReference>
<evidence type="ECO:0000313" key="4">
    <source>
        <dbReference type="EMBL" id="SFE07660.1"/>
    </source>
</evidence>
<dbReference type="PROSITE" id="PS50056">
    <property type="entry name" value="TYR_PHOSPHATASE_2"/>
    <property type="match status" value="1"/>
</dbReference>
<dbReference type="InterPro" id="IPR029021">
    <property type="entry name" value="Prot-tyrosine_phosphatase-like"/>
</dbReference>
<gene>
    <name evidence="3" type="ORF">SAMN02982929_04753</name>
    <name evidence="4" type="ORF">SAMN05216506_108275</name>
</gene>
<dbReference type="Proteomes" id="UP000236729">
    <property type="component" value="Unassembled WGS sequence"/>
</dbReference>
<sequence>MSTTDPLDGLVNLRDLGGQPLGGGALTRSGVVYRSDAPHIGDRNPEDVPSWPPSVVVDLRGSWETKDEEHPLAGVAEVHHVSLLEDLQDVEIEIDDAAHDLTKLYQTILQGASKKLVEVFRIVLEADGPALIHCSAGKDRTGVSAALLLSAAGVRDDAIVADYSRTDQNMLRVLQRLDKAPIFPPGVDEEMVRELMSTPTEAIESVLETFAAHEDRAAGWLRSHGATEEELTRWRRKFNAEPS</sequence>
<dbReference type="PANTHER" id="PTHR31126">
    <property type="entry name" value="TYROSINE-PROTEIN PHOSPHATASE"/>
    <property type="match status" value="1"/>
</dbReference>
<keyword evidence="5" id="KW-1185">Reference proteome</keyword>
<evidence type="ECO:0000313" key="5">
    <source>
        <dbReference type="Proteomes" id="UP000199690"/>
    </source>
</evidence>